<evidence type="ECO:0000313" key="3">
    <source>
        <dbReference type="Proteomes" id="UP000477739"/>
    </source>
</evidence>
<dbReference type="EMBL" id="WMJZ01000014">
    <property type="protein sequence ID" value="MTH46867.1"/>
    <property type="molecule type" value="Genomic_DNA"/>
</dbReference>
<dbReference type="AlphaFoldDB" id="A0A6L6ILX1"/>
<sequence>MLTLLKLTLRRGNNKAVGGKWRIKRQRAVRGDSSETRKEETGTLKNGLMYSRLT</sequence>
<gene>
    <name evidence="2" type="ORF">GJV78_11505</name>
</gene>
<proteinExistence type="predicted"/>
<dbReference type="Proteomes" id="UP000477739">
    <property type="component" value="Unassembled WGS sequence"/>
</dbReference>
<keyword evidence="3" id="KW-1185">Reference proteome</keyword>
<accession>A0A6L6ILX1</accession>
<dbReference type="RefSeq" id="WP_155108483.1">
    <property type="nucleotide sequence ID" value="NZ_WMJZ01000014.1"/>
</dbReference>
<comment type="caution">
    <text evidence="2">The sequence shown here is derived from an EMBL/GenBank/DDBJ whole genome shotgun (WGS) entry which is preliminary data.</text>
</comment>
<evidence type="ECO:0000256" key="1">
    <source>
        <dbReference type="SAM" id="MobiDB-lite"/>
    </source>
</evidence>
<feature type="region of interest" description="Disordered" evidence="1">
    <location>
        <begin position="28"/>
        <end position="54"/>
    </location>
</feature>
<feature type="compositionally biased region" description="Basic and acidic residues" evidence="1">
    <location>
        <begin position="29"/>
        <end position="42"/>
    </location>
</feature>
<name>A0A6L6ILX1_9ENTR</name>
<evidence type="ECO:0000313" key="2">
    <source>
        <dbReference type="EMBL" id="MTH46867.1"/>
    </source>
</evidence>
<organism evidence="2 3">
    <name type="scientific">Intestinirhabdus alba</name>
    <dbReference type="NCBI Taxonomy" id="2899544"/>
    <lineage>
        <taxon>Bacteria</taxon>
        <taxon>Pseudomonadati</taxon>
        <taxon>Pseudomonadota</taxon>
        <taxon>Gammaproteobacteria</taxon>
        <taxon>Enterobacterales</taxon>
        <taxon>Enterobacteriaceae</taxon>
        <taxon>Intestinirhabdus</taxon>
    </lineage>
</organism>
<protein>
    <submittedName>
        <fullName evidence="2">Uncharacterized protein</fullName>
    </submittedName>
</protein>
<reference evidence="2 3" key="1">
    <citation type="submission" date="2019-11" db="EMBL/GenBank/DDBJ databases">
        <title>Escherichia alba sp. nov. isolated from the gut of plastic-eating superworms Zophobas atratus.</title>
        <authorList>
            <person name="Yang Y."/>
        </authorList>
    </citation>
    <scope>NUCLEOTIDE SEQUENCE [LARGE SCALE GENOMIC DNA]</scope>
    <source>
        <strain evidence="3">BIT-B35</strain>
    </source>
</reference>